<feature type="transmembrane region" description="Helical" evidence="13">
    <location>
        <begin position="417"/>
        <end position="437"/>
    </location>
</feature>
<evidence type="ECO:0000256" key="7">
    <source>
        <dbReference type="ARBA" id="ARBA00022475"/>
    </source>
</evidence>
<dbReference type="PANTHER" id="PTHR43298">
    <property type="entry name" value="MULTIDRUG RESISTANCE PROTEIN NORM-RELATED"/>
    <property type="match status" value="1"/>
</dbReference>
<feature type="transmembrane region" description="Helical" evidence="13">
    <location>
        <begin position="48"/>
        <end position="71"/>
    </location>
</feature>
<dbReference type="InterPro" id="IPR002528">
    <property type="entry name" value="MATE_fam"/>
</dbReference>
<accession>A0A8J8MPS0</accession>
<feature type="transmembrane region" description="Helical" evidence="13">
    <location>
        <begin position="318"/>
        <end position="338"/>
    </location>
</feature>
<dbReference type="InterPro" id="IPR050222">
    <property type="entry name" value="MATE_MdtK"/>
</dbReference>
<dbReference type="PANTHER" id="PTHR43298:SF2">
    <property type="entry name" value="FMN_FAD EXPORTER YEEO-RELATED"/>
    <property type="match status" value="1"/>
</dbReference>
<evidence type="ECO:0000256" key="2">
    <source>
        <dbReference type="ARBA" id="ARBA00004651"/>
    </source>
</evidence>
<sequence length="455" mass="49957">MATTRDLTKGNIRTSLVRLALPLIATNFIQTAYNLVDMFWIGKLGSKAVIAIGTASFFINMAFALSALVITGASIRISQNFGSKQYDQVKHYITNGFFLAFIIAIIYSIGVILWRYPLISFFKLGDPVIENMAAKYLVIAMIGNVLLFANTLFANILNSLGNSKLSFRINSVGFMVNFALDPLLIFGVAGQLQLGIEGAAYATLIGRMVVFTLSIIKAKQLMGKRKENIKLDGSVMKDMTGLGLPYTIQRVTFIAIGIIMARIISNWGPAGIGVQKIGLQIESISFMTIGGLNGAVIAFMGQNYGANNMERIRKGYKVALRLSVIFGLITSTLFLLFPDAIFRIFVTDPLIVNMGVDYLRIIGLSQAFMCAEIMTKASFNGLGKTFRPAVVGLVFTALRIPLALYLASYIGLAVNGIWWSISMTSMIKGVLLVYLFFRYLHGQKCVVHAESRKLE</sequence>
<feature type="transmembrane region" description="Helical" evidence="13">
    <location>
        <begin position="92"/>
        <end position="116"/>
    </location>
</feature>
<feature type="transmembrane region" description="Helical" evidence="13">
    <location>
        <begin position="284"/>
        <end position="306"/>
    </location>
</feature>
<evidence type="ECO:0000256" key="8">
    <source>
        <dbReference type="ARBA" id="ARBA00022692"/>
    </source>
</evidence>
<dbReference type="GO" id="GO:0015297">
    <property type="term" value="F:antiporter activity"/>
    <property type="evidence" value="ECO:0007669"/>
    <property type="project" value="UniProtKB-KW"/>
</dbReference>
<dbReference type="AlphaFoldDB" id="A0A8J8MPS0"/>
<evidence type="ECO:0000313" key="15">
    <source>
        <dbReference type="Proteomes" id="UP000683246"/>
    </source>
</evidence>
<keyword evidence="11 13" id="KW-0472">Membrane</keyword>
<feature type="transmembrane region" description="Helical" evidence="13">
    <location>
        <begin position="358"/>
        <end position="377"/>
    </location>
</feature>
<feature type="transmembrane region" description="Helical" evidence="13">
    <location>
        <begin position="16"/>
        <end position="36"/>
    </location>
</feature>
<evidence type="ECO:0000256" key="13">
    <source>
        <dbReference type="SAM" id="Phobius"/>
    </source>
</evidence>
<comment type="function">
    <text evidence="1">Multidrug efflux pump.</text>
</comment>
<dbReference type="PIRSF" id="PIRSF006603">
    <property type="entry name" value="DinF"/>
    <property type="match status" value="1"/>
</dbReference>
<dbReference type="GO" id="GO:0006811">
    <property type="term" value="P:monoatomic ion transport"/>
    <property type="evidence" value="ECO:0007669"/>
    <property type="project" value="UniProtKB-KW"/>
</dbReference>
<protein>
    <recommendedName>
        <fullName evidence="4">Probable multidrug resistance protein NorM</fullName>
    </recommendedName>
    <alternativeName>
        <fullName evidence="12">Multidrug-efflux transporter</fullName>
    </alternativeName>
</protein>
<evidence type="ECO:0000256" key="1">
    <source>
        <dbReference type="ARBA" id="ARBA00003408"/>
    </source>
</evidence>
<feature type="transmembrane region" description="Helical" evidence="13">
    <location>
        <begin position="239"/>
        <end position="264"/>
    </location>
</feature>
<evidence type="ECO:0000256" key="10">
    <source>
        <dbReference type="ARBA" id="ARBA00023065"/>
    </source>
</evidence>
<reference evidence="14" key="1">
    <citation type="submission" date="2020-07" db="EMBL/GenBank/DDBJ databases">
        <title>Vallitalea pronyensis genome.</title>
        <authorList>
            <person name="Postec A."/>
        </authorList>
    </citation>
    <scope>NUCLEOTIDE SEQUENCE</scope>
    <source>
        <strain evidence="14">FatNI3</strain>
    </source>
</reference>
<keyword evidence="7" id="KW-1003">Cell membrane</keyword>
<feature type="transmembrane region" description="Helical" evidence="13">
    <location>
        <begin position="198"/>
        <end position="218"/>
    </location>
</feature>
<dbReference type="Pfam" id="PF01554">
    <property type="entry name" value="MatE"/>
    <property type="match status" value="2"/>
</dbReference>
<evidence type="ECO:0000256" key="5">
    <source>
        <dbReference type="ARBA" id="ARBA00022448"/>
    </source>
</evidence>
<dbReference type="GO" id="GO:0042910">
    <property type="term" value="F:xenobiotic transmembrane transporter activity"/>
    <property type="evidence" value="ECO:0007669"/>
    <property type="project" value="InterPro"/>
</dbReference>
<dbReference type="EMBL" id="CP058649">
    <property type="protein sequence ID" value="QUI25730.1"/>
    <property type="molecule type" value="Genomic_DNA"/>
</dbReference>
<feature type="transmembrane region" description="Helical" evidence="13">
    <location>
        <begin position="169"/>
        <end position="192"/>
    </location>
</feature>
<dbReference type="NCBIfam" id="TIGR00797">
    <property type="entry name" value="matE"/>
    <property type="match status" value="1"/>
</dbReference>
<keyword evidence="9 13" id="KW-1133">Transmembrane helix</keyword>
<organism evidence="14 15">
    <name type="scientific">Vallitalea pronyensis</name>
    <dbReference type="NCBI Taxonomy" id="1348613"/>
    <lineage>
        <taxon>Bacteria</taxon>
        <taxon>Bacillati</taxon>
        <taxon>Bacillota</taxon>
        <taxon>Clostridia</taxon>
        <taxon>Lachnospirales</taxon>
        <taxon>Vallitaleaceae</taxon>
        <taxon>Vallitalea</taxon>
    </lineage>
</organism>
<evidence type="ECO:0000256" key="3">
    <source>
        <dbReference type="ARBA" id="ARBA00010199"/>
    </source>
</evidence>
<dbReference type="KEGG" id="vpy:HZI73_14260"/>
<evidence type="ECO:0000256" key="12">
    <source>
        <dbReference type="ARBA" id="ARBA00031636"/>
    </source>
</evidence>
<evidence type="ECO:0000256" key="6">
    <source>
        <dbReference type="ARBA" id="ARBA00022449"/>
    </source>
</evidence>
<feature type="transmembrane region" description="Helical" evidence="13">
    <location>
        <begin position="389"/>
        <end position="411"/>
    </location>
</feature>
<name>A0A8J8MPS0_9FIRM</name>
<evidence type="ECO:0000313" key="14">
    <source>
        <dbReference type="EMBL" id="QUI25730.1"/>
    </source>
</evidence>
<keyword evidence="6" id="KW-0050">Antiport</keyword>
<dbReference type="Proteomes" id="UP000683246">
    <property type="component" value="Chromosome"/>
</dbReference>
<keyword evidence="10" id="KW-0406">Ion transport</keyword>
<comment type="subcellular location">
    <subcellularLocation>
        <location evidence="2">Cell membrane</location>
        <topology evidence="2">Multi-pass membrane protein</topology>
    </subcellularLocation>
</comment>
<keyword evidence="8 13" id="KW-0812">Transmembrane</keyword>
<dbReference type="InterPro" id="IPR048279">
    <property type="entry name" value="MdtK-like"/>
</dbReference>
<gene>
    <name evidence="14" type="ORF">HZI73_14260</name>
</gene>
<evidence type="ECO:0000256" key="9">
    <source>
        <dbReference type="ARBA" id="ARBA00022989"/>
    </source>
</evidence>
<keyword evidence="5" id="KW-0813">Transport</keyword>
<evidence type="ECO:0000256" key="11">
    <source>
        <dbReference type="ARBA" id="ARBA00023136"/>
    </source>
</evidence>
<keyword evidence="15" id="KW-1185">Reference proteome</keyword>
<dbReference type="CDD" id="cd13140">
    <property type="entry name" value="MATE_like_1"/>
    <property type="match status" value="1"/>
</dbReference>
<comment type="similarity">
    <text evidence="3">Belongs to the multi antimicrobial extrusion (MATE) (TC 2.A.66.1) family.</text>
</comment>
<evidence type="ECO:0000256" key="4">
    <source>
        <dbReference type="ARBA" id="ARBA00020268"/>
    </source>
</evidence>
<feature type="transmembrane region" description="Helical" evidence="13">
    <location>
        <begin position="136"/>
        <end position="157"/>
    </location>
</feature>
<proteinExistence type="inferred from homology"/>
<dbReference type="GO" id="GO:0005886">
    <property type="term" value="C:plasma membrane"/>
    <property type="evidence" value="ECO:0007669"/>
    <property type="project" value="UniProtKB-SubCell"/>
</dbReference>